<keyword evidence="1" id="KW-1133">Transmembrane helix</keyword>
<dbReference type="Proteomes" id="UP000187203">
    <property type="component" value="Unassembled WGS sequence"/>
</dbReference>
<proteinExistence type="predicted"/>
<gene>
    <name evidence="2" type="ORF">COLO4_32046</name>
</gene>
<organism evidence="2 3">
    <name type="scientific">Corchorus olitorius</name>
    <dbReference type="NCBI Taxonomy" id="93759"/>
    <lineage>
        <taxon>Eukaryota</taxon>
        <taxon>Viridiplantae</taxon>
        <taxon>Streptophyta</taxon>
        <taxon>Embryophyta</taxon>
        <taxon>Tracheophyta</taxon>
        <taxon>Spermatophyta</taxon>
        <taxon>Magnoliopsida</taxon>
        <taxon>eudicotyledons</taxon>
        <taxon>Gunneridae</taxon>
        <taxon>Pentapetalae</taxon>
        <taxon>rosids</taxon>
        <taxon>malvids</taxon>
        <taxon>Malvales</taxon>
        <taxon>Malvaceae</taxon>
        <taxon>Grewioideae</taxon>
        <taxon>Apeibeae</taxon>
        <taxon>Corchorus</taxon>
    </lineage>
</organism>
<accession>A0A1R3H2K5</accession>
<name>A0A1R3H2K5_9ROSI</name>
<evidence type="ECO:0000313" key="3">
    <source>
        <dbReference type="Proteomes" id="UP000187203"/>
    </source>
</evidence>
<reference evidence="3" key="1">
    <citation type="submission" date="2013-09" db="EMBL/GenBank/DDBJ databases">
        <title>Corchorus olitorius genome sequencing.</title>
        <authorList>
            <person name="Alam M."/>
            <person name="Haque M.S."/>
            <person name="Islam M.S."/>
            <person name="Emdad E.M."/>
            <person name="Islam M.M."/>
            <person name="Ahmed B."/>
            <person name="Halim A."/>
            <person name="Hossen Q.M.M."/>
            <person name="Hossain M.Z."/>
            <person name="Ahmed R."/>
            <person name="Khan M.M."/>
            <person name="Islam R."/>
            <person name="Rashid M.M."/>
            <person name="Khan S.A."/>
            <person name="Rahman M.S."/>
            <person name="Alam M."/>
            <person name="Yahiya A.S."/>
            <person name="Khan M.S."/>
            <person name="Azam M.S."/>
            <person name="Haque T."/>
            <person name="Lashkar M.Z.H."/>
            <person name="Akhand A.I."/>
            <person name="Morshed G."/>
            <person name="Roy S."/>
            <person name="Uddin K.S."/>
            <person name="Rabeya T."/>
            <person name="Hossain A.S."/>
            <person name="Chowdhury A."/>
            <person name="Snigdha A.R."/>
            <person name="Mortoza M.S."/>
            <person name="Matin S.A."/>
            <person name="Hoque S.M.E."/>
            <person name="Islam M.K."/>
            <person name="Roy D.K."/>
            <person name="Haider R."/>
            <person name="Moosa M.M."/>
            <person name="Elias S.M."/>
            <person name="Hasan A.M."/>
            <person name="Jahan S."/>
            <person name="Shafiuddin M."/>
            <person name="Mahmood N."/>
            <person name="Shommy N.S."/>
        </authorList>
    </citation>
    <scope>NUCLEOTIDE SEQUENCE [LARGE SCALE GENOMIC DNA]</scope>
    <source>
        <strain evidence="3">cv. O-4</strain>
    </source>
</reference>
<evidence type="ECO:0000256" key="1">
    <source>
        <dbReference type="SAM" id="Phobius"/>
    </source>
</evidence>
<feature type="transmembrane region" description="Helical" evidence="1">
    <location>
        <begin position="21"/>
        <end position="37"/>
    </location>
</feature>
<dbReference type="AlphaFoldDB" id="A0A1R3H2K5"/>
<keyword evidence="1" id="KW-0472">Membrane</keyword>
<keyword evidence="3" id="KW-1185">Reference proteome</keyword>
<dbReference type="EMBL" id="AWUE01020956">
    <property type="protein sequence ID" value="OMO64476.1"/>
    <property type="molecule type" value="Genomic_DNA"/>
</dbReference>
<evidence type="ECO:0000313" key="2">
    <source>
        <dbReference type="EMBL" id="OMO64476.1"/>
    </source>
</evidence>
<comment type="caution">
    <text evidence="2">The sequence shown here is derived from an EMBL/GenBank/DDBJ whole genome shotgun (WGS) entry which is preliminary data.</text>
</comment>
<keyword evidence="1" id="KW-0812">Transmembrane</keyword>
<protein>
    <submittedName>
        <fullName evidence="2">Uncharacterized protein</fullName>
    </submittedName>
</protein>
<sequence length="40" mass="4720">MAIKDKENGDWRREPLVRMKNIVYYVVIPAGLEQIMLSQN</sequence>